<keyword evidence="1" id="KW-0175">Coiled coil</keyword>
<keyword evidence="2" id="KW-0812">Transmembrane</keyword>
<keyword evidence="2" id="KW-1133">Transmembrane helix</keyword>
<name>A0A8S5LTY7_9CAUD</name>
<reference evidence="3" key="1">
    <citation type="journal article" date="2021" name="Proc. Natl. Acad. Sci. U.S.A.">
        <title>A Catalog of Tens of Thousands of Viruses from Human Metagenomes Reveals Hidden Associations with Chronic Diseases.</title>
        <authorList>
            <person name="Tisza M.J."/>
            <person name="Buck C.B."/>
        </authorList>
    </citation>
    <scope>NUCLEOTIDE SEQUENCE</scope>
    <source>
        <strain evidence="3">CtKm44</strain>
    </source>
</reference>
<protein>
    <submittedName>
        <fullName evidence="3">Uncharacterized protein</fullName>
    </submittedName>
</protein>
<dbReference type="EMBL" id="BK014735">
    <property type="protein sequence ID" value="DAD73378.1"/>
    <property type="molecule type" value="Genomic_DNA"/>
</dbReference>
<proteinExistence type="predicted"/>
<evidence type="ECO:0000256" key="2">
    <source>
        <dbReference type="SAM" id="Phobius"/>
    </source>
</evidence>
<evidence type="ECO:0000313" key="3">
    <source>
        <dbReference type="EMBL" id="DAD73378.1"/>
    </source>
</evidence>
<organism evidence="3">
    <name type="scientific">Siphoviridae sp. ctKm44</name>
    <dbReference type="NCBI Taxonomy" id="2826245"/>
    <lineage>
        <taxon>Viruses</taxon>
        <taxon>Duplodnaviria</taxon>
        <taxon>Heunggongvirae</taxon>
        <taxon>Uroviricota</taxon>
        <taxon>Caudoviricetes</taxon>
    </lineage>
</organism>
<keyword evidence="2" id="KW-0472">Membrane</keyword>
<accession>A0A8S5LTY7</accession>
<feature type="coiled-coil region" evidence="1">
    <location>
        <begin position="6"/>
        <end position="34"/>
    </location>
</feature>
<evidence type="ECO:0000256" key="1">
    <source>
        <dbReference type="SAM" id="Coils"/>
    </source>
</evidence>
<sequence>MTKVSKNNVEETVVEAVEEVKETATEAVAEKEAEIKVEDVKVKKSAKDKIAGKIAKYRKPFIRFLEVVVIGGVAYAIYNATKQPDDEDVIEGDFTRLDNEE</sequence>
<feature type="transmembrane region" description="Helical" evidence="2">
    <location>
        <begin position="61"/>
        <end position="78"/>
    </location>
</feature>